<protein>
    <recommendedName>
        <fullName evidence="4">Plac8 onzin related protein 6</fullName>
    </recommendedName>
</protein>
<comment type="similarity">
    <text evidence="1">Belongs to the cornifelin family.</text>
</comment>
<organism evidence="2 3">
    <name type="scientific">Periophthalmus magnuspinnatus</name>
    <dbReference type="NCBI Taxonomy" id="409849"/>
    <lineage>
        <taxon>Eukaryota</taxon>
        <taxon>Metazoa</taxon>
        <taxon>Chordata</taxon>
        <taxon>Craniata</taxon>
        <taxon>Vertebrata</taxon>
        <taxon>Euteleostomi</taxon>
        <taxon>Actinopterygii</taxon>
        <taxon>Neopterygii</taxon>
        <taxon>Teleostei</taxon>
        <taxon>Neoteleostei</taxon>
        <taxon>Acanthomorphata</taxon>
        <taxon>Gobiaria</taxon>
        <taxon>Gobiiformes</taxon>
        <taxon>Gobioidei</taxon>
        <taxon>Gobiidae</taxon>
        <taxon>Oxudercinae</taxon>
        <taxon>Periophthalmus</taxon>
    </lineage>
</organism>
<name>A0A3B3ZFJ6_9GOBI</name>
<dbReference type="Proteomes" id="UP000261520">
    <property type="component" value="Unplaced"/>
</dbReference>
<dbReference type="Pfam" id="PF04749">
    <property type="entry name" value="PLAC8"/>
    <property type="match status" value="1"/>
</dbReference>
<proteinExistence type="inferred from homology"/>
<dbReference type="InterPro" id="IPR006461">
    <property type="entry name" value="PLAC_motif_containing"/>
</dbReference>
<dbReference type="NCBIfam" id="TIGR01571">
    <property type="entry name" value="A_thal_Cys_rich"/>
    <property type="match status" value="1"/>
</dbReference>
<keyword evidence="3" id="KW-1185">Reference proteome</keyword>
<accession>A0A3B3ZFJ6</accession>
<sequence length="131" mass="14905">MKRSVTVQPQSEVFMRDASEWTTGLCHCCSDGDQCCRSCWCFLCISCQTVKLRGQCLCLPLLDMCSVIHPIAMTLRATTRERYSIQGSFCVDCLLSTFCCPCVYCQVHREHQHRQLPSMLVTLVTSDPRDL</sequence>
<evidence type="ECO:0000313" key="3">
    <source>
        <dbReference type="Proteomes" id="UP000261520"/>
    </source>
</evidence>
<dbReference type="PANTHER" id="PTHR15907">
    <property type="entry name" value="DUF614 FAMILY PROTEIN-RELATED"/>
    <property type="match status" value="1"/>
</dbReference>
<evidence type="ECO:0008006" key="4">
    <source>
        <dbReference type="Google" id="ProtNLM"/>
    </source>
</evidence>
<evidence type="ECO:0000256" key="1">
    <source>
        <dbReference type="ARBA" id="ARBA00009024"/>
    </source>
</evidence>
<evidence type="ECO:0000313" key="2">
    <source>
        <dbReference type="Ensembl" id="ENSPMGP00000003395.1"/>
    </source>
</evidence>
<dbReference type="STRING" id="409849.ENSPMGP00000003395"/>
<reference evidence="2" key="2">
    <citation type="submission" date="2025-09" db="UniProtKB">
        <authorList>
            <consortium name="Ensembl"/>
        </authorList>
    </citation>
    <scope>IDENTIFICATION</scope>
</reference>
<dbReference type="Ensembl" id="ENSPMGT00000003598.1">
    <property type="protein sequence ID" value="ENSPMGP00000003395.1"/>
    <property type="gene ID" value="ENSPMGG00000002918.1"/>
</dbReference>
<dbReference type="AlphaFoldDB" id="A0A3B3ZFJ6"/>
<reference evidence="2" key="1">
    <citation type="submission" date="2025-08" db="UniProtKB">
        <authorList>
            <consortium name="Ensembl"/>
        </authorList>
    </citation>
    <scope>IDENTIFICATION</scope>
</reference>